<dbReference type="PANTHER" id="PTHR43214:SF24">
    <property type="entry name" value="TRANSCRIPTIONAL REGULATORY PROTEIN NARL-RELATED"/>
    <property type="match status" value="1"/>
</dbReference>
<dbReference type="InterPro" id="IPR016032">
    <property type="entry name" value="Sig_transdc_resp-reg_C-effctor"/>
</dbReference>
<dbReference type="InterPro" id="IPR000792">
    <property type="entry name" value="Tscrpt_reg_LuxR_C"/>
</dbReference>
<dbReference type="PROSITE" id="PS50043">
    <property type="entry name" value="HTH_LUXR_2"/>
    <property type="match status" value="1"/>
</dbReference>
<gene>
    <name evidence="5" type="ORF">ADK38_27775</name>
</gene>
<dbReference type="PANTHER" id="PTHR43214">
    <property type="entry name" value="TWO-COMPONENT RESPONSE REGULATOR"/>
    <property type="match status" value="1"/>
</dbReference>
<dbReference type="SUPFAM" id="SSF46894">
    <property type="entry name" value="C-terminal effector domain of the bipartite response regulators"/>
    <property type="match status" value="1"/>
</dbReference>
<proteinExistence type="predicted"/>
<evidence type="ECO:0000313" key="6">
    <source>
        <dbReference type="Proteomes" id="UP000037020"/>
    </source>
</evidence>
<protein>
    <recommendedName>
        <fullName evidence="4">HTH luxR-type domain-containing protein</fullName>
    </recommendedName>
</protein>
<evidence type="ECO:0000256" key="2">
    <source>
        <dbReference type="ARBA" id="ARBA00023125"/>
    </source>
</evidence>
<evidence type="ECO:0000256" key="3">
    <source>
        <dbReference type="ARBA" id="ARBA00023163"/>
    </source>
</evidence>
<evidence type="ECO:0000256" key="1">
    <source>
        <dbReference type="ARBA" id="ARBA00023015"/>
    </source>
</evidence>
<dbReference type="Proteomes" id="UP000037020">
    <property type="component" value="Unassembled WGS sequence"/>
</dbReference>
<keyword evidence="2" id="KW-0238">DNA-binding</keyword>
<sequence length="217" mass="23103">GDENGAERLDGLRAVRRRIERLTGNASRAVVTFLSGGPQSAASLAAARRNDESVLRRGATVRTIGPDAVRRDPATLEYARWLTGQGGEFRTSASLPPAMVLVDSAVALVSIDPADTREGALCLTRPGVVASLGALFECVWDAATPLGADRAADRAGLSEQERELLLLIAQGHTDESAAAQLFVSPRTSRRMMASIMERLGARSRFEAGVKAARHGWL</sequence>
<dbReference type="Pfam" id="PF00196">
    <property type="entry name" value="GerE"/>
    <property type="match status" value="1"/>
</dbReference>
<dbReference type="CDD" id="cd06170">
    <property type="entry name" value="LuxR_C_like"/>
    <property type="match status" value="1"/>
</dbReference>
<reference evidence="5 6" key="1">
    <citation type="submission" date="2015-07" db="EMBL/GenBank/DDBJ databases">
        <authorList>
            <person name="Ju K.-S."/>
            <person name="Doroghazi J.R."/>
            <person name="Metcalf W.W."/>
        </authorList>
    </citation>
    <scope>NUCLEOTIDE SEQUENCE [LARGE SCALE GENOMIC DNA]</scope>
    <source>
        <strain evidence="5 6">NRRL B-3589</strain>
    </source>
</reference>
<keyword evidence="6" id="KW-1185">Reference proteome</keyword>
<accession>A0ABR5J0W9</accession>
<comment type="caution">
    <text evidence="5">The sequence shown here is derived from an EMBL/GenBank/DDBJ whole genome shotgun (WGS) entry which is preliminary data.</text>
</comment>
<feature type="non-terminal residue" evidence="5">
    <location>
        <position position="1"/>
    </location>
</feature>
<keyword evidence="1" id="KW-0805">Transcription regulation</keyword>
<dbReference type="InterPro" id="IPR036388">
    <property type="entry name" value="WH-like_DNA-bd_sf"/>
</dbReference>
<name>A0ABR5J0W9_9ACTN</name>
<organism evidence="5 6">
    <name type="scientific">Streptomyces varsoviensis</name>
    <dbReference type="NCBI Taxonomy" id="67373"/>
    <lineage>
        <taxon>Bacteria</taxon>
        <taxon>Bacillati</taxon>
        <taxon>Actinomycetota</taxon>
        <taxon>Actinomycetes</taxon>
        <taxon>Kitasatosporales</taxon>
        <taxon>Streptomycetaceae</taxon>
        <taxon>Streptomyces</taxon>
    </lineage>
</organism>
<dbReference type="InterPro" id="IPR039420">
    <property type="entry name" value="WalR-like"/>
</dbReference>
<dbReference type="PRINTS" id="PR00038">
    <property type="entry name" value="HTHLUXR"/>
</dbReference>
<keyword evidence="3" id="KW-0804">Transcription</keyword>
<dbReference type="Gene3D" id="1.10.10.10">
    <property type="entry name" value="Winged helix-like DNA-binding domain superfamily/Winged helix DNA-binding domain"/>
    <property type="match status" value="1"/>
</dbReference>
<evidence type="ECO:0000313" key="5">
    <source>
        <dbReference type="EMBL" id="KOG87014.1"/>
    </source>
</evidence>
<evidence type="ECO:0000259" key="4">
    <source>
        <dbReference type="PROSITE" id="PS50043"/>
    </source>
</evidence>
<dbReference type="SMART" id="SM00421">
    <property type="entry name" value="HTH_LUXR"/>
    <property type="match status" value="1"/>
</dbReference>
<feature type="domain" description="HTH luxR-type" evidence="4">
    <location>
        <begin position="150"/>
        <end position="215"/>
    </location>
</feature>
<dbReference type="EMBL" id="LGUT01002478">
    <property type="protein sequence ID" value="KOG87014.1"/>
    <property type="molecule type" value="Genomic_DNA"/>
</dbReference>